<comment type="catalytic activity">
    <reaction evidence="7">
        <text>L-threonyl-[protein] + ATP = O-phospho-L-threonyl-[protein] + ADP + H(+)</text>
        <dbReference type="Rhea" id="RHEA:46608"/>
        <dbReference type="Rhea" id="RHEA-COMP:11060"/>
        <dbReference type="Rhea" id="RHEA-COMP:11605"/>
        <dbReference type="ChEBI" id="CHEBI:15378"/>
        <dbReference type="ChEBI" id="CHEBI:30013"/>
        <dbReference type="ChEBI" id="CHEBI:30616"/>
        <dbReference type="ChEBI" id="CHEBI:61977"/>
        <dbReference type="ChEBI" id="CHEBI:456216"/>
        <dbReference type="EC" id="2.7.11.1"/>
    </reaction>
</comment>
<sequence length="409" mass="46536">MSTSLAAHRRVSPKKFPQDGFERIDESIKVEEETLPFYEEGLFYPVRIGEVIRDQYQVIAKLGYGASSTTWLALDLLTSRYVVLKVHVTHVPHLRELEVLQYLKSIQSEHYGREQIRLIEDHFTIQGSCGSHIVFVLPPLGVSVKLLQELQPGGVYKEGVAVSAIQQTILALDFLHHEASVIHTDVHAGNLLLDITDESQLVQFEENERMRPTDRKVIGDRVIHVSQMLMTAGGPPHLCDFGHARICPDSELQTGLIMPTQYRAPEVLLDMQWDFAVDLWSIGILAWDLLEPKSLFQIYDYNHPEINEAFHLAHMVRILGPPPLDFLRRSPKSQKYWDDAGNWKGVVPLPPPATLESLVTSLQGKRKDEFLDFIRGVLQWEPEKRLSTGHAWNHPWISGLEQASKATEK</sequence>
<keyword evidence="4 9" id="KW-0547">Nucleotide-binding</keyword>
<evidence type="ECO:0000256" key="8">
    <source>
        <dbReference type="ARBA" id="ARBA00048679"/>
    </source>
</evidence>
<dbReference type="Gene3D" id="3.30.200.20">
    <property type="entry name" value="Phosphorylase Kinase, domain 1"/>
    <property type="match status" value="1"/>
</dbReference>
<dbReference type="SMART" id="SM00220">
    <property type="entry name" value="S_TKc"/>
    <property type="match status" value="1"/>
</dbReference>
<dbReference type="GO" id="GO:0000245">
    <property type="term" value="P:spliceosomal complex assembly"/>
    <property type="evidence" value="ECO:0007669"/>
    <property type="project" value="TreeGrafter"/>
</dbReference>
<accession>A0A9P7PXM5</accession>
<keyword evidence="6 9" id="KW-0067">ATP-binding</keyword>
<dbReference type="SUPFAM" id="SSF56112">
    <property type="entry name" value="Protein kinase-like (PK-like)"/>
    <property type="match status" value="1"/>
</dbReference>
<dbReference type="PROSITE" id="PS50011">
    <property type="entry name" value="PROTEIN_KINASE_DOM"/>
    <property type="match status" value="1"/>
</dbReference>
<dbReference type="InterPro" id="IPR000719">
    <property type="entry name" value="Prot_kinase_dom"/>
</dbReference>
<evidence type="ECO:0000256" key="6">
    <source>
        <dbReference type="ARBA" id="ARBA00022840"/>
    </source>
</evidence>
<keyword evidence="12" id="KW-1185">Reference proteome</keyword>
<dbReference type="InterPro" id="IPR051334">
    <property type="entry name" value="SRPK"/>
</dbReference>
<evidence type="ECO:0000256" key="4">
    <source>
        <dbReference type="ARBA" id="ARBA00022741"/>
    </source>
</evidence>
<dbReference type="InterPro" id="IPR011009">
    <property type="entry name" value="Kinase-like_dom_sf"/>
</dbReference>
<evidence type="ECO:0000259" key="10">
    <source>
        <dbReference type="PROSITE" id="PS50011"/>
    </source>
</evidence>
<organism evidence="11 12">
    <name type="scientific">Claviceps humidiphila</name>
    <dbReference type="NCBI Taxonomy" id="1294629"/>
    <lineage>
        <taxon>Eukaryota</taxon>
        <taxon>Fungi</taxon>
        <taxon>Dikarya</taxon>
        <taxon>Ascomycota</taxon>
        <taxon>Pezizomycotina</taxon>
        <taxon>Sordariomycetes</taxon>
        <taxon>Hypocreomycetidae</taxon>
        <taxon>Hypocreales</taxon>
        <taxon>Clavicipitaceae</taxon>
        <taxon>Claviceps</taxon>
    </lineage>
</organism>
<feature type="domain" description="Protein kinase" evidence="10">
    <location>
        <begin position="56"/>
        <end position="397"/>
    </location>
</feature>
<evidence type="ECO:0000313" key="12">
    <source>
        <dbReference type="Proteomes" id="UP000732380"/>
    </source>
</evidence>
<dbReference type="GO" id="GO:0005524">
    <property type="term" value="F:ATP binding"/>
    <property type="evidence" value="ECO:0007669"/>
    <property type="project" value="UniProtKB-UniRule"/>
</dbReference>
<protein>
    <recommendedName>
        <fullName evidence="1">non-specific serine/threonine protein kinase</fullName>
        <ecNumber evidence="1">2.7.11.1</ecNumber>
    </recommendedName>
</protein>
<reference evidence="11 12" key="1">
    <citation type="journal article" date="2020" name="bioRxiv">
        <title>Whole genome comparisons of ergot fungi reveals the divergence and evolution of species within the genus Claviceps are the result of varying mechanisms driving genome evolution and host range expansion.</title>
        <authorList>
            <person name="Wyka S.A."/>
            <person name="Mondo S.J."/>
            <person name="Liu M."/>
            <person name="Dettman J."/>
            <person name="Nalam V."/>
            <person name="Broders K.D."/>
        </authorList>
    </citation>
    <scope>NUCLEOTIDE SEQUENCE [LARGE SCALE GENOMIC DNA]</scope>
    <source>
        <strain evidence="11 12">LM576</strain>
    </source>
</reference>
<keyword evidence="5" id="KW-0418">Kinase</keyword>
<dbReference type="PANTHER" id="PTHR47634:SF9">
    <property type="entry name" value="PROTEIN KINASE DOMAIN-CONTAINING PROTEIN-RELATED"/>
    <property type="match status" value="1"/>
</dbReference>
<name>A0A9P7PXM5_9HYPO</name>
<feature type="binding site" evidence="9">
    <location>
        <position position="85"/>
    </location>
    <ligand>
        <name>ATP</name>
        <dbReference type="ChEBI" id="CHEBI:30616"/>
    </ligand>
</feature>
<evidence type="ECO:0000256" key="1">
    <source>
        <dbReference type="ARBA" id="ARBA00012513"/>
    </source>
</evidence>
<evidence type="ECO:0000256" key="3">
    <source>
        <dbReference type="ARBA" id="ARBA00022679"/>
    </source>
</evidence>
<gene>
    <name evidence="11" type="ORF">E4U13_006159</name>
</gene>
<dbReference type="GO" id="GO:0004674">
    <property type="term" value="F:protein serine/threonine kinase activity"/>
    <property type="evidence" value="ECO:0007669"/>
    <property type="project" value="UniProtKB-KW"/>
</dbReference>
<keyword evidence="2" id="KW-0723">Serine/threonine-protein kinase</keyword>
<evidence type="ECO:0000256" key="2">
    <source>
        <dbReference type="ARBA" id="ARBA00022527"/>
    </source>
</evidence>
<dbReference type="AlphaFoldDB" id="A0A9P7PXM5"/>
<dbReference type="Pfam" id="PF00069">
    <property type="entry name" value="Pkinase"/>
    <property type="match status" value="1"/>
</dbReference>
<comment type="catalytic activity">
    <reaction evidence="8">
        <text>L-seryl-[protein] + ATP = O-phospho-L-seryl-[protein] + ADP + H(+)</text>
        <dbReference type="Rhea" id="RHEA:17989"/>
        <dbReference type="Rhea" id="RHEA-COMP:9863"/>
        <dbReference type="Rhea" id="RHEA-COMP:11604"/>
        <dbReference type="ChEBI" id="CHEBI:15378"/>
        <dbReference type="ChEBI" id="CHEBI:29999"/>
        <dbReference type="ChEBI" id="CHEBI:30616"/>
        <dbReference type="ChEBI" id="CHEBI:83421"/>
        <dbReference type="ChEBI" id="CHEBI:456216"/>
        <dbReference type="EC" id="2.7.11.1"/>
    </reaction>
</comment>
<dbReference type="Gene3D" id="1.10.510.10">
    <property type="entry name" value="Transferase(Phosphotransferase) domain 1"/>
    <property type="match status" value="1"/>
</dbReference>
<evidence type="ECO:0000256" key="5">
    <source>
        <dbReference type="ARBA" id="ARBA00022777"/>
    </source>
</evidence>
<keyword evidence="3" id="KW-0808">Transferase</keyword>
<dbReference type="Proteomes" id="UP000732380">
    <property type="component" value="Unassembled WGS sequence"/>
</dbReference>
<dbReference type="EC" id="2.7.11.1" evidence="1"/>
<dbReference type="InterPro" id="IPR017441">
    <property type="entry name" value="Protein_kinase_ATP_BS"/>
</dbReference>
<dbReference type="PROSITE" id="PS00107">
    <property type="entry name" value="PROTEIN_KINASE_ATP"/>
    <property type="match status" value="1"/>
</dbReference>
<evidence type="ECO:0000256" key="7">
    <source>
        <dbReference type="ARBA" id="ARBA00047899"/>
    </source>
</evidence>
<dbReference type="PANTHER" id="PTHR47634">
    <property type="entry name" value="PROTEIN KINASE DOMAIN-CONTAINING PROTEIN-RELATED"/>
    <property type="match status" value="1"/>
</dbReference>
<dbReference type="EMBL" id="SRQM01000523">
    <property type="protein sequence ID" value="KAG6109001.1"/>
    <property type="molecule type" value="Genomic_DNA"/>
</dbReference>
<evidence type="ECO:0000313" key="11">
    <source>
        <dbReference type="EMBL" id="KAG6109001.1"/>
    </source>
</evidence>
<comment type="caution">
    <text evidence="11">The sequence shown here is derived from an EMBL/GenBank/DDBJ whole genome shotgun (WGS) entry which is preliminary data.</text>
</comment>
<dbReference type="GO" id="GO:0050684">
    <property type="term" value="P:regulation of mRNA processing"/>
    <property type="evidence" value="ECO:0007669"/>
    <property type="project" value="TreeGrafter"/>
</dbReference>
<proteinExistence type="predicted"/>
<evidence type="ECO:0000256" key="9">
    <source>
        <dbReference type="PROSITE-ProRule" id="PRU10141"/>
    </source>
</evidence>